<dbReference type="Pfam" id="PF00246">
    <property type="entry name" value="Peptidase_M14"/>
    <property type="match status" value="1"/>
</dbReference>
<feature type="chain" id="PRO_5017640239" evidence="7">
    <location>
        <begin position="36"/>
        <end position="913"/>
    </location>
</feature>
<keyword evidence="4" id="KW-0378">Hydrolase</keyword>
<keyword evidence="5" id="KW-0862">Zinc</keyword>
<evidence type="ECO:0000259" key="8">
    <source>
        <dbReference type="Pfam" id="PF00246"/>
    </source>
</evidence>
<evidence type="ECO:0000256" key="5">
    <source>
        <dbReference type="ARBA" id="ARBA00022833"/>
    </source>
</evidence>
<dbReference type="PANTHER" id="PTHR11705">
    <property type="entry name" value="PROTEASE FAMILY M14 CARBOXYPEPTIDASE A,B"/>
    <property type="match status" value="1"/>
</dbReference>
<keyword evidence="3" id="KW-0645">Protease</keyword>
<evidence type="ECO:0000256" key="1">
    <source>
        <dbReference type="ARBA" id="ARBA00001947"/>
    </source>
</evidence>
<dbReference type="InterPro" id="IPR000834">
    <property type="entry name" value="Peptidase_M14"/>
</dbReference>
<dbReference type="GO" id="GO:0005615">
    <property type="term" value="C:extracellular space"/>
    <property type="evidence" value="ECO:0007669"/>
    <property type="project" value="TreeGrafter"/>
</dbReference>
<dbReference type="OMA" id="WHFKQSI"/>
<feature type="domain" description="Peptidase M14" evidence="8">
    <location>
        <begin position="62"/>
        <end position="233"/>
    </location>
</feature>
<protein>
    <submittedName>
        <fullName evidence="9">Peptidase</fullName>
    </submittedName>
</protein>
<name>A0A3D4V821_9BACT</name>
<organism evidence="9 10">
    <name type="scientific">Gemmatimonas aurantiaca</name>
    <dbReference type="NCBI Taxonomy" id="173480"/>
    <lineage>
        <taxon>Bacteria</taxon>
        <taxon>Pseudomonadati</taxon>
        <taxon>Gemmatimonadota</taxon>
        <taxon>Gemmatimonadia</taxon>
        <taxon>Gemmatimonadales</taxon>
        <taxon>Gemmatimonadaceae</taxon>
        <taxon>Gemmatimonas</taxon>
    </lineage>
</organism>
<evidence type="ECO:0000313" key="9">
    <source>
        <dbReference type="EMBL" id="HCT56788.1"/>
    </source>
</evidence>
<dbReference type="PANTHER" id="PTHR11705:SF143">
    <property type="entry name" value="SLL0236 PROTEIN"/>
    <property type="match status" value="1"/>
</dbReference>
<accession>A0A3D4V821</accession>
<dbReference type="EMBL" id="DPIY01000006">
    <property type="protein sequence ID" value="HCT56788.1"/>
    <property type="molecule type" value="Genomic_DNA"/>
</dbReference>
<evidence type="ECO:0000256" key="6">
    <source>
        <dbReference type="ARBA" id="ARBA00023049"/>
    </source>
</evidence>
<dbReference type="GO" id="GO:0006508">
    <property type="term" value="P:proteolysis"/>
    <property type="evidence" value="ECO:0007669"/>
    <property type="project" value="UniProtKB-KW"/>
</dbReference>
<dbReference type="AlphaFoldDB" id="A0A3D4V821"/>
<keyword evidence="7" id="KW-0732">Signal</keyword>
<evidence type="ECO:0000256" key="7">
    <source>
        <dbReference type="SAM" id="SignalP"/>
    </source>
</evidence>
<comment type="cofactor">
    <cofactor evidence="1">
        <name>Zn(2+)</name>
        <dbReference type="ChEBI" id="CHEBI:29105"/>
    </cofactor>
</comment>
<evidence type="ECO:0000256" key="4">
    <source>
        <dbReference type="ARBA" id="ARBA00022801"/>
    </source>
</evidence>
<dbReference type="Proteomes" id="UP000264071">
    <property type="component" value="Unassembled WGS sequence"/>
</dbReference>
<evidence type="ECO:0000256" key="3">
    <source>
        <dbReference type="ARBA" id="ARBA00022670"/>
    </source>
</evidence>
<gene>
    <name evidence="9" type="ORF">DGD08_06200</name>
</gene>
<proteinExistence type="inferred from homology"/>
<sequence length="913" mass="99968">MCPLPRPTMRRVFAPLTALSLASLLGAAAPAQVQAQGRITTPKEAFGANYGDDYFLANYQQISSYWRTLEQQSPRVKLRVMGKTTEGRDQLMAIITSPENHRNLERYRQIAERLAKAENLTDDEARALAKEGKAIVWIDGGLHATETLGAQQLGETVYQMASRTDAETMRFLDDVIILFVHANPDGNDLVANWYMRTSDPKERTLTGLPRLYQKYIGHDNNREFFTSTQKETENINRALYHEWFPQLLYNHHQSAPAGTVVYSPPFRDPYNYNLDPSMLLGIQALGTAMHSRLAIEGKPGATMRNGAPYDGWWNGGIRNTATFHNTIAVLTEMIGSPTPMRIPLIADRQIPRGDMALPVAPQLWHLRQSVDYSVSLNRAVLDHASRLRENLLFNIYRMGKNSIERGGRDTWTPNPRRDAEVAKRVKGADSLIWAAQHAPDYRDPRGYIIPSDQPDFLTAIKFINGLRETGITVQRATQAFTVNGKSYPTGSFVVQTAQAFRPHVIDMFEPQVHPDVFPYPGSPPTPPYDNAGWTWAYQMGIRFDRLLEPFSGPFTNVTDWNVAPPAGTVSTGAKGYWIDPRVNDAFTVVNRLLAAKVSVARATQAVTVGAGANATALPAGAFWIPASSAALNVLRTAATELGVNATGATSAPTATTPLRAARIGLWDTYGGSMPSGWARWILEQFNYSFSRVFAPEIDAGNLRTKYDALVFVDGAIPGVQAASRGGGSGGVLDEPANLPAEFKGQFGRMNVDKSLPALKAFIEQGGTVVAIGNSAVNLAAFLQLPVGNHLAKDGTPYPRTQFYVPGSVLRVKVDTTAAAAFGMPGQADVFFDASPVFTLGADAASRGVRPIAWFEGTTPLRSGWAWGQELLDKGVAGVEAKVGQGRVLLYGPQITQRAQPHGTFKFLFNGLYR</sequence>
<dbReference type="SUPFAM" id="SSF53187">
    <property type="entry name" value="Zn-dependent exopeptidases"/>
    <property type="match status" value="1"/>
</dbReference>
<evidence type="ECO:0000313" key="10">
    <source>
        <dbReference type="Proteomes" id="UP000264071"/>
    </source>
</evidence>
<feature type="signal peptide" evidence="7">
    <location>
        <begin position="1"/>
        <end position="35"/>
    </location>
</feature>
<dbReference type="Gene3D" id="3.40.630.10">
    <property type="entry name" value="Zn peptidases"/>
    <property type="match status" value="1"/>
</dbReference>
<evidence type="ECO:0000256" key="2">
    <source>
        <dbReference type="ARBA" id="ARBA00005988"/>
    </source>
</evidence>
<comment type="similarity">
    <text evidence="2">Belongs to the peptidase M14 family.</text>
</comment>
<comment type="caution">
    <text evidence="9">The sequence shown here is derived from an EMBL/GenBank/DDBJ whole genome shotgun (WGS) entry which is preliminary data.</text>
</comment>
<dbReference type="GO" id="GO:0008270">
    <property type="term" value="F:zinc ion binding"/>
    <property type="evidence" value="ECO:0007669"/>
    <property type="project" value="InterPro"/>
</dbReference>
<dbReference type="GO" id="GO:0004181">
    <property type="term" value="F:metallocarboxypeptidase activity"/>
    <property type="evidence" value="ECO:0007669"/>
    <property type="project" value="InterPro"/>
</dbReference>
<keyword evidence="6" id="KW-0482">Metalloprotease</keyword>
<dbReference type="CDD" id="cd06240">
    <property type="entry name" value="M14-like"/>
    <property type="match status" value="1"/>
</dbReference>
<reference evidence="9 10" key="1">
    <citation type="journal article" date="2018" name="Nat. Biotechnol.">
        <title>A standardized bacterial taxonomy based on genome phylogeny substantially revises the tree of life.</title>
        <authorList>
            <person name="Parks D.H."/>
            <person name="Chuvochina M."/>
            <person name="Waite D.W."/>
            <person name="Rinke C."/>
            <person name="Skarshewski A."/>
            <person name="Chaumeil P.A."/>
            <person name="Hugenholtz P."/>
        </authorList>
    </citation>
    <scope>NUCLEOTIDE SEQUENCE [LARGE SCALE GENOMIC DNA]</scope>
    <source>
        <strain evidence="9">UBA8844</strain>
    </source>
</reference>